<dbReference type="GO" id="GO:0003700">
    <property type="term" value="F:DNA-binding transcription factor activity"/>
    <property type="evidence" value="ECO:0007669"/>
    <property type="project" value="InterPro"/>
</dbReference>
<dbReference type="AlphaFoldDB" id="A0A1G1ZNV1"/>
<evidence type="ECO:0000313" key="4">
    <source>
        <dbReference type="Proteomes" id="UP000178517"/>
    </source>
</evidence>
<dbReference type="PANTHER" id="PTHR30603">
    <property type="entry name" value="RNA POLYMERASE SIGMA FACTOR RPO"/>
    <property type="match status" value="1"/>
</dbReference>
<dbReference type="Pfam" id="PF04545">
    <property type="entry name" value="Sigma70_r4"/>
    <property type="match status" value="1"/>
</dbReference>
<evidence type="ECO:0000259" key="2">
    <source>
        <dbReference type="PROSITE" id="PS51913"/>
    </source>
</evidence>
<proteinExistence type="predicted"/>
<feature type="domain" description="HTH HARE-type" evidence="2">
    <location>
        <begin position="222"/>
        <end position="286"/>
    </location>
</feature>
<dbReference type="PANTHER" id="PTHR30603:SF60">
    <property type="entry name" value="RNA POLYMERASE SIGMA FACTOR RPOD"/>
    <property type="match status" value="1"/>
</dbReference>
<dbReference type="InterPro" id="IPR007759">
    <property type="entry name" value="Asxl_HARE-HTH"/>
</dbReference>
<name>A0A1G1ZNV1_9BACT</name>
<dbReference type="EMBL" id="MHJI01000008">
    <property type="protein sequence ID" value="OGY66274.1"/>
    <property type="molecule type" value="Genomic_DNA"/>
</dbReference>
<dbReference type="PRINTS" id="PR00046">
    <property type="entry name" value="SIGMA70FCT"/>
</dbReference>
<dbReference type="Gene3D" id="1.10.10.10">
    <property type="entry name" value="Winged helix-like DNA-binding domain superfamily/Winged helix DNA-binding domain"/>
    <property type="match status" value="1"/>
</dbReference>
<dbReference type="InterPro" id="IPR000943">
    <property type="entry name" value="RNA_pol_sigma70"/>
</dbReference>
<sequence length="348" mass="39930">MKLSLDQLISNLLNGLDSRSKNIMKRRFNLTQNGSSETLASLGKELNVTRERIRQIEAQSLSKVNGLINNGAGREFFDAIKERLNYFGGVRRMHDLAQDLAFQCAKGGTSSQLFVNQVRFLVEAAGSPAYAQENSNFHAMWYVNRESLEKSRAFCKALKEILEKKKSEVLEQGGWHGMFAGTLKTHKLSEYIGLNFLATSKNFAVNPYGDFGLSHWPYIKPKTMRDKAYLVLRKENKPLHFEHIAERINMMSFDRKTAHPPTVHNELIRDKRFVLVGRGIYALKEQGYFPGTARETLVRLLSNKGPMDRNSIMDLVLSERFLKPNTIFLNLQNRKYFKRLNDGRYTLA</sequence>
<evidence type="ECO:0000313" key="3">
    <source>
        <dbReference type="EMBL" id="OGY66274.1"/>
    </source>
</evidence>
<organism evidence="3 4">
    <name type="scientific">Candidatus Harrisonbacteria bacterium RIFCSPLOWO2_01_FULL_40_28</name>
    <dbReference type="NCBI Taxonomy" id="1798406"/>
    <lineage>
        <taxon>Bacteria</taxon>
        <taxon>Candidatus Harrisoniibacteriota</taxon>
    </lineage>
</organism>
<dbReference type="InterPro" id="IPR036388">
    <property type="entry name" value="WH-like_DNA-bd_sf"/>
</dbReference>
<dbReference type="STRING" id="1798406.A3A04_02485"/>
<dbReference type="Proteomes" id="UP000178517">
    <property type="component" value="Unassembled WGS sequence"/>
</dbReference>
<keyword evidence="1" id="KW-0804">Transcription</keyword>
<gene>
    <name evidence="3" type="ORF">A3A04_02485</name>
</gene>
<evidence type="ECO:0000256" key="1">
    <source>
        <dbReference type="ARBA" id="ARBA00023163"/>
    </source>
</evidence>
<dbReference type="Gene3D" id="1.10.10.1250">
    <property type="entry name" value="RNA polymerase, subunit delta, N-terminal domain"/>
    <property type="match status" value="1"/>
</dbReference>
<dbReference type="InterPro" id="IPR007630">
    <property type="entry name" value="RNA_pol_sigma70_r4"/>
</dbReference>
<dbReference type="PROSITE" id="PS51913">
    <property type="entry name" value="HTH_HARE"/>
    <property type="match status" value="1"/>
</dbReference>
<protein>
    <recommendedName>
        <fullName evidence="2">HTH HARE-type domain-containing protein</fullName>
    </recommendedName>
</protein>
<reference evidence="3 4" key="1">
    <citation type="journal article" date="2016" name="Nat. Commun.">
        <title>Thousands of microbial genomes shed light on interconnected biogeochemical processes in an aquifer system.</title>
        <authorList>
            <person name="Anantharaman K."/>
            <person name="Brown C.T."/>
            <person name="Hug L.A."/>
            <person name="Sharon I."/>
            <person name="Castelle C.J."/>
            <person name="Probst A.J."/>
            <person name="Thomas B.C."/>
            <person name="Singh A."/>
            <person name="Wilkins M.J."/>
            <person name="Karaoz U."/>
            <person name="Brodie E.L."/>
            <person name="Williams K.H."/>
            <person name="Hubbard S.S."/>
            <person name="Banfield J.F."/>
        </authorList>
    </citation>
    <scope>NUCLEOTIDE SEQUENCE [LARGE SCALE GENOMIC DNA]</scope>
</reference>
<dbReference type="InterPro" id="IPR038087">
    <property type="entry name" value="RNAP_delta_N_dom_sf"/>
</dbReference>
<dbReference type="InterPro" id="IPR050239">
    <property type="entry name" value="Sigma-70_RNA_pol_init_factors"/>
</dbReference>
<accession>A0A1G1ZNV1</accession>
<dbReference type="SUPFAM" id="SSF88659">
    <property type="entry name" value="Sigma3 and sigma4 domains of RNA polymerase sigma factors"/>
    <property type="match status" value="1"/>
</dbReference>
<dbReference type="GO" id="GO:0006352">
    <property type="term" value="P:DNA-templated transcription initiation"/>
    <property type="evidence" value="ECO:0007669"/>
    <property type="project" value="InterPro"/>
</dbReference>
<comment type="caution">
    <text evidence="3">The sequence shown here is derived from an EMBL/GenBank/DDBJ whole genome shotgun (WGS) entry which is preliminary data.</text>
</comment>
<dbReference type="InterPro" id="IPR013324">
    <property type="entry name" value="RNA_pol_sigma_r3/r4-like"/>
</dbReference>